<evidence type="ECO:0000313" key="2">
    <source>
        <dbReference type="EMBL" id="MCA9386998.1"/>
    </source>
</evidence>
<dbReference type="Gene3D" id="3.40.630.30">
    <property type="match status" value="1"/>
</dbReference>
<organism evidence="2 3">
    <name type="scientific">Candidatus Dojkabacteria bacterium</name>
    <dbReference type="NCBI Taxonomy" id="2099670"/>
    <lineage>
        <taxon>Bacteria</taxon>
        <taxon>Candidatus Dojkabacteria</taxon>
    </lineage>
</organism>
<feature type="domain" description="N-end rule aminoacyl transferase C-terminal" evidence="1">
    <location>
        <begin position="87"/>
        <end position="198"/>
    </location>
</feature>
<protein>
    <recommendedName>
        <fullName evidence="1">N-end rule aminoacyl transferase C-terminal domain-containing protein</fullName>
    </recommendedName>
</protein>
<dbReference type="SUPFAM" id="SSF55729">
    <property type="entry name" value="Acyl-CoA N-acyltransferases (Nat)"/>
    <property type="match status" value="1"/>
</dbReference>
<gene>
    <name evidence="2" type="ORF">KC669_03105</name>
</gene>
<dbReference type="EMBL" id="JAGQLF010000034">
    <property type="protein sequence ID" value="MCA9386998.1"/>
    <property type="molecule type" value="Genomic_DNA"/>
</dbReference>
<evidence type="ECO:0000259" key="1">
    <source>
        <dbReference type="Pfam" id="PF04377"/>
    </source>
</evidence>
<accession>A0A955RM51</accession>
<dbReference type="InterPro" id="IPR016181">
    <property type="entry name" value="Acyl_CoA_acyltransferase"/>
</dbReference>
<dbReference type="InterPro" id="IPR007472">
    <property type="entry name" value="N-end_Aminoacyl_Trfase_C"/>
</dbReference>
<sequence>MSYFVTDTKTVDFNDAEITSAYSEGYVLTRLGKGEMNQTRSLRINLSSFEFTSENRRILRKTEKLNFEVIGLPYTDYTWEIHKLGKEYYERKFGEGVMSASKIKDMFNSVEEENMTHTIAYKYDNKNIGYCLIYKNTEIMHYAYPFYNLDLGISNLGMGMMIRAIQYAKNEGLQYIYLGSVVDPESKYKLQFNNLEWFDTDKKNWTNDINELKLLLS</sequence>
<evidence type="ECO:0000313" key="3">
    <source>
        <dbReference type="Proteomes" id="UP000714915"/>
    </source>
</evidence>
<dbReference type="Proteomes" id="UP000714915">
    <property type="component" value="Unassembled WGS sequence"/>
</dbReference>
<dbReference type="Pfam" id="PF04377">
    <property type="entry name" value="ATE_C"/>
    <property type="match status" value="1"/>
</dbReference>
<proteinExistence type="predicted"/>
<comment type="caution">
    <text evidence="2">The sequence shown here is derived from an EMBL/GenBank/DDBJ whole genome shotgun (WGS) entry which is preliminary data.</text>
</comment>
<reference evidence="2" key="1">
    <citation type="submission" date="2020-04" db="EMBL/GenBank/DDBJ databases">
        <authorList>
            <person name="Zhang T."/>
        </authorList>
    </citation>
    <scope>NUCLEOTIDE SEQUENCE</scope>
    <source>
        <strain evidence="2">HKST-UBA09</strain>
    </source>
</reference>
<reference evidence="2" key="2">
    <citation type="journal article" date="2021" name="Microbiome">
        <title>Successional dynamics and alternative stable states in a saline activated sludge microbial community over 9 years.</title>
        <authorList>
            <person name="Wang Y."/>
            <person name="Ye J."/>
            <person name="Ju F."/>
            <person name="Liu L."/>
            <person name="Boyd J.A."/>
            <person name="Deng Y."/>
            <person name="Parks D.H."/>
            <person name="Jiang X."/>
            <person name="Yin X."/>
            <person name="Woodcroft B.J."/>
            <person name="Tyson G.W."/>
            <person name="Hugenholtz P."/>
            <person name="Polz M.F."/>
            <person name="Zhang T."/>
        </authorList>
    </citation>
    <scope>NUCLEOTIDE SEQUENCE</scope>
    <source>
        <strain evidence="2">HKST-UBA09</strain>
    </source>
</reference>
<name>A0A955RM51_9BACT</name>
<dbReference type="AlphaFoldDB" id="A0A955RM51"/>
<dbReference type="GO" id="GO:0004057">
    <property type="term" value="F:arginyl-tRNA--protein transferase activity"/>
    <property type="evidence" value="ECO:0007669"/>
    <property type="project" value="InterPro"/>
</dbReference>